<organism evidence="2 3">
    <name type="scientific">Natrarchaeobaculum sulfurireducens</name>
    <dbReference type="NCBI Taxonomy" id="2044521"/>
    <lineage>
        <taxon>Archaea</taxon>
        <taxon>Methanobacteriati</taxon>
        <taxon>Methanobacteriota</taxon>
        <taxon>Stenosarchaea group</taxon>
        <taxon>Halobacteria</taxon>
        <taxon>Halobacteriales</taxon>
        <taxon>Natrialbaceae</taxon>
        <taxon>Natrarchaeobaculum</taxon>
    </lineage>
</organism>
<dbReference type="Proteomes" id="UP000258613">
    <property type="component" value="Chromosome"/>
</dbReference>
<sequence>MTDRFPDADRNGPVSAVTVTEMTDDHVVLDLPDSVHDADRVIPQDLIDFGNEARSWFLWDLEAKQPRSPASKNGYASPCAWGRDAVSMEDRAGARYADVAHCIDGHVDDDWWWDDAEVPRPLYPMCIVPHADFSPEPGLVFVDLDDVIEPQNDGTGRMTREAWDILDRLDAYAEVSLSMTGAHAFVRGRIPGKVDGKKVLKELDTGHVEVYGYPANGRVMGTTWLHIDETPENAVPHDQDAIDALIDDLLDDDEKLTDEEQAEQVFERRKSRVRGDQNGSSRSAYYDLDPEPIAHQPPFSTHQSNGRGPHPKHGGTKTPDEKSTNFSVGRHDGWKCWAHDDGGGALQLIAVLEGIRDCGDAADVMQDPVDALKTCLLARDEYAGGSLDDENPPTAALKGVLEVQNMDYDEDGKLDRAAYTLARELFDEMSYNGGGQA</sequence>
<evidence type="ECO:0000256" key="1">
    <source>
        <dbReference type="SAM" id="MobiDB-lite"/>
    </source>
</evidence>
<accession>A0A346PMH7</accession>
<evidence type="ECO:0000313" key="3">
    <source>
        <dbReference type="Proteomes" id="UP000258613"/>
    </source>
</evidence>
<dbReference type="AlphaFoldDB" id="A0A346PMH7"/>
<gene>
    <name evidence="2" type="ORF">AArcMg_0700</name>
</gene>
<dbReference type="EMBL" id="CP027033">
    <property type="protein sequence ID" value="AXR80722.1"/>
    <property type="molecule type" value="Genomic_DNA"/>
</dbReference>
<protein>
    <submittedName>
        <fullName evidence="2">Uncharacterized protein</fullName>
    </submittedName>
</protein>
<proteinExistence type="predicted"/>
<evidence type="ECO:0000313" key="2">
    <source>
        <dbReference type="EMBL" id="AXR80722.1"/>
    </source>
</evidence>
<dbReference type="KEGG" id="nag:AArcMg_0700"/>
<feature type="region of interest" description="Disordered" evidence="1">
    <location>
        <begin position="260"/>
        <end position="325"/>
    </location>
</feature>
<name>A0A346PMH7_9EURY</name>
<reference evidence="3" key="1">
    <citation type="submission" date="2018-02" db="EMBL/GenBank/DDBJ databases">
        <title>Phenotypic and genomic properties of facultatively anaerobic sulfur-reducing natronoarchaea from hypersaline soda lakes.</title>
        <authorList>
            <person name="Sorokin D.Y."/>
            <person name="Kublanov I.V."/>
            <person name="Roman P."/>
            <person name="Sinninghe Damste J.S."/>
            <person name="Golyshin P.N."/>
            <person name="Rojo D."/>
            <person name="Ciordia S."/>
            <person name="Mena M.D.C."/>
            <person name="Ferrer M."/>
            <person name="Messina E."/>
            <person name="Smedile F."/>
            <person name="La Spada G."/>
            <person name="La Cono V."/>
            <person name="Yakimov M.M."/>
        </authorList>
    </citation>
    <scope>NUCLEOTIDE SEQUENCE [LARGE SCALE GENOMIC DNA]</scope>
    <source>
        <strain evidence="3">AArc-Mg</strain>
    </source>
</reference>
<keyword evidence="3" id="KW-1185">Reference proteome</keyword>